<reference evidence="3" key="1">
    <citation type="journal article" date="2019" name="Int. J. Syst. Evol. Microbiol.">
        <title>The Global Catalogue of Microorganisms (GCM) 10K type strain sequencing project: providing services to taxonomists for standard genome sequencing and annotation.</title>
        <authorList>
            <consortium name="The Broad Institute Genomics Platform"/>
            <consortium name="The Broad Institute Genome Sequencing Center for Infectious Disease"/>
            <person name="Wu L."/>
            <person name="Ma J."/>
        </authorList>
    </citation>
    <scope>NUCLEOTIDE SEQUENCE [LARGE SCALE GENOMIC DNA]</scope>
    <source>
        <strain evidence="3">KCTC 42964</strain>
    </source>
</reference>
<dbReference type="Proteomes" id="UP001595528">
    <property type="component" value="Unassembled WGS sequence"/>
</dbReference>
<sequence length="455" mass="49605">MHNEPFALLQQAVALHQRGERRRAIPLYEQVLAQEPDNGWALFFRGVAAEEEELFAAAEGFYARAAAAGFGEPELLIAQGGLAMKQAQWAEAVRHYENALRVAPEIAALWHNLGLALKRLDRLSEARMVWAESLRLRRGCPADPSAILDADERRALRRANGPKIAHDLAQLRWLRAERVAGPEVEPAIAALTALAARVPEADSRLRELTDAELGAAAGIFNRLAFLADGRAVEDSPLVSGAVAALATADSTAPEDGPIVIDDLLAPAALSRLQRFLRESTIWFEAKDHGGHVGAYLEEGLAQPLLLQLAEALQAALPRRLGHLRLAQLWGYSYAAAGSGTDIHADAGTVSANLWLTPTEACRQGGGLQLYDARVPSDWRFEEVNGPAERLRSWLAEAAPAARTIAYRGNRLVLFDGRAPHRTEPFRFAPGFDNRRLNLTLLFDAPDSGLAASQWH</sequence>
<keyword evidence="1" id="KW-0802">TPR repeat</keyword>
<dbReference type="InterPro" id="IPR011990">
    <property type="entry name" value="TPR-like_helical_dom_sf"/>
</dbReference>
<dbReference type="Gene3D" id="2.60.120.620">
    <property type="entry name" value="q2cbj1_9rhob like domain"/>
    <property type="match status" value="1"/>
</dbReference>
<dbReference type="PROSITE" id="PS50005">
    <property type="entry name" value="TPR"/>
    <property type="match status" value="2"/>
</dbReference>
<keyword evidence="3" id="KW-1185">Reference proteome</keyword>
<feature type="repeat" description="TPR" evidence="1">
    <location>
        <begin position="5"/>
        <end position="38"/>
    </location>
</feature>
<feature type="repeat" description="TPR" evidence="1">
    <location>
        <begin position="73"/>
        <end position="106"/>
    </location>
</feature>
<dbReference type="SUPFAM" id="SSF48452">
    <property type="entry name" value="TPR-like"/>
    <property type="match status" value="1"/>
</dbReference>
<comment type="caution">
    <text evidence="2">The sequence shown here is derived from an EMBL/GenBank/DDBJ whole genome shotgun (WGS) entry which is preliminary data.</text>
</comment>
<dbReference type="SMART" id="SM00028">
    <property type="entry name" value="TPR"/>
    <property type="match status" value="3"/>
</dbReference>
<dbReference type="EMBL" id="JBHRTR010000034">
    <property type="protein sequence ID" value="MFC3229553.1"/>
    <property type="molecule type" value="Genomic_DNA"/>
</dbReference>
<evidence type="ECO:0000313" key="3">
    <source>
        <dbReference type="Proteomes" id="UP001595528"/>
    </source>
</evidence>
<gene>
    <name evidence="2" type="ORF">ACFOGJ_20060</name>
</gene>
<dbReference type="InterPro" id="IPR019734">
    <property type="entry name" value="TPR_rpt"/>
</dbReference>
<accession>A0ABV7L4J5</accession>
<dbReference type="Pfam" id="PF13432">
    <property type="entry name" value="TPR_16"/>
    <property type="match status" value="2"/>
</dbReference>
<protein>
    <submittedName>
        <fullName evidence="2">Tetratricopeptide repeat protein</fullName>
    </submittedName>
</protein>
<evidence type="ECO:0000256" key="1">
    <source>
        <dbReference type="PROSITE-ProRule" id="PRU00339"/>
    </source>
</evidence>
<proteinExistence type="predicted"/>
<name>A0ABV7L4J5_9PROT</name>
<organism evidence="2 3">
    <name type="scientific">Marinibaculum pumilum</name>
    <dbReference type="NCBI Taxonomy" id="1766165"/>
    <lineage>
        <taxon>Bacteria</taxon>
        <taxon>Pseudomonadati</taxon>
        <taxon>Pseudomonadota</taxon>
        <taxon>Alphaproteobacteria</taxon>
        <taxon>Rhodospirillales</taxon>
        <taxon>Rhodospirillaceae</taxon>
        <taxon>Marinibaculum</taxon>
    </lineage>
</organism>
<evidence type="ECO:0000313" key="2">
    <source>
        <dbReference type="EMBL" id="MFC3229553.1"/>
    </source>
</evidence>
<dbReference type="Gene3D" id="1.25.40.10">
    <property type="entry name" value="Tetratricopeptide repeat domain"/>
    <property type="match status" value="2"/>
</dbReference>
<dbReference type="RefSeq" id="WP_379903868.1">
    <property type="nucleotide sequence ID" value="NZ_JBHRTR010000034.1"/>
</dbReference>